<comment type="caution">
    <text evidence="1">The sequence shown here is derived from an EMBL/GenBank/DDBJ whole genome shotgun (WGS) entry which is preliminary data.</text>
</comment>
<evidence type="ECO:0000313" key="2">
    <source>
        <dbReference type="Proteomes" id="UP001607303"/>
    </source>
</evidence>
<evidence type="ECO:0000313" key="1">
    <source>
        <dbReference type="EMBL" id="KAL2745069.1"/>
    </source>
</evidence>
<dbReference type="Proteomes" id="UP001607303">
    <property type="component" value="Unassembled WGS sequence"/>
</dbReference>
<organism evidence="1 2">
    <name type="scientific">Vespula maculifrons</name>
    <name type="common">Eastern yellow jacket</name>
    <name type="synonym">Wasp</name>
    <dbReference type="NCBI Taxonomy" id="7453"/>
    <lineage>
        <taxon>Eukaryota</taxon>
        <taxon>Metazoa</taxon>
        <taxon>Ecdysozoa</taxon>
        <taxon>Arthropoda</taxon>
        <taxon>Hexapoda</taxon>
        <taxon>Insecta</taxon>
        <taxon>Pterygota</taxon>
        <taxon>Neoptera</taxon>
        <taxon>Endopterygota</taxon>
        <taxon>Hymenoptera</taxon>
        <taxon>Apocrita</taxon>
        <taxon>Aculeata</taxon>
        <taxon>Vespoidea</taxon>
        <taxon>Vespidae</taxon>
        <taxon>Vespinae</taxon>
        <taxon>Vespula</taxon>
    </lineage>
</organism>
<sequence length="79" mass="9624">MMKYFSYYLISINNETHNLLIYFVEQKIDKNTNMGEDNMLLLKKLMILEMKRNDLLTNVYYTRRKLSAKLNEIWIQAIK</sequence>
<proteinExistence type="predicted"/>
<reference evidence="1 2" key="1">
    <citation type="journal article" date="2024" name="Ann. Entomol. Soc. Am.">
        <title>Genomic analyses of the southern and eastern yellowjacket wasps (Hymenoptera: Vespidae) reveal evolutionary signatures of social life.</title>
        <authorList>
            <person name="Catto M.A."/>
            <person name="Caine P.B."/>
            <person name="Orr S.E."/>
            <person name="Hunt B.G."/>
            <person name="Goodisman M.A.D."/>
        </authorList>
    </citation>
    <scope>NUCLEOTIDE SEQUENCE [LARGE SCALE GENOMIC DNA]</scope>
    <source>
        <strain evidence="1">232</strain>
        <tissue evidence="1">Head and thorax</tissue>
    </source>
</reference>
<protein>
    <submittedName>
        <fullName evidence="1">Uncharacterized protein</fullName>
    </submittedName>
</protein>
<dbReference type="AlphaFoldDB" id="A0ABD2CJQ3"/>
<dbReference type="EMBL" id="JAYRBN010000046">
    <property type="protein sequence ID" value="KAL2745069.1"/>
    <property type="molecule type" value="Genomic_DNA"/>
</dbReference>
<keyword evidence="2" id="KW-1185">Reference proteome</keyword>
<gene>
    <name evidence="1" type="ORF">V1477_006486</name>
</gene>
<name>A0ABD2CJQ3_VESMC</name>
<accession>A0ABD2CJQ3</accession>